<dbReference type="InterPro" id="IPR022764">
    <property type="entry name" value="Peptidase_S54_rhomboid_dom"/>
</dbReference>
<feature type="region of interest" description="Disordered" evidence="7">
    <location>
        <begin position="1"/>
        <end position="72"/>
    </location>
</feature>
<feature type="compositionally biased region" description="Low complexity" evidence="7">
    <location>
        <begin position="48"/>
        <end position="72"/>
    </location>
</feature>
<evidence type="ECO:0000256" key="1">
    <source>
        <dbReference type="ARBA" id="ARBA00004141"/>
    </source>
</evidence>
<feature type="domain" description="Peptidase S54 rhomboid" evidence="9">
    <location>
        <begin position="194"/>
        <end position="330"/>
    </location>
</feature>
<evidence type="ECO:0000256" key="5">
    <source>
        <dbReference type="ARBA" id="ARBA00022989"/>
    </source>
</evidence>
<keyword evidence="3 8" id="KW-0812">Transmembrane</keyword>
<sequence length="371" mass="38989">MRPPPSHTSPAAETTAHGPQRSATPQVFAILFAAVPTGSPSPAPPAKEPASVEPSESTAEPSASTGTPAPAVTTCYRHPKAETYVRCIRCDRYICPDCMREAAVGHQCVECVKEGMRSVRQARTAFGGRISAVPAVTYTLIALNVLAYLAELVRPAVVDRFGMLGAHLVDTDGTHYLYDPALTDLLRPEGVVAGEWYRLLTGAFLHLPATDTPFGVVHIVMNMVALWNLGRVVEAQLGRVRYLALYLLSALGSSVFVLLIAPEQLTVGASGAVFGLGAAYYVMARRLGADMASVNRYMAGLLLWMVVSAGFASWQGHLGGLLAGGVVTAAYAYAPRSGRRALVQAAACAALLALLVLCAWGKVVGLTGGAA</sequence>
<dbReference type="GO" id="GO:0004252">
    <property type="term" value="F:serine-type endopeptidase activity"/>
    <property type="evidence" value="ECO:0007669"/>
    <property type="project" value="InterPro"/>
</dbReference>
<feature type="transmembrane region" description="Helical" evidence="8">
    <location>
        <begin position="318"/>
        <end position="334"/>
    </location>
</feature>
<evidence type="ECO:0000256" key="4">
    <source>
        <dbReference type="ARBA" id="ARBA00022801"/>
    </source>
</evidence>
<dbReference type="EMBL" id="CP029788">
    <property type="protein sequence ID" value="AWT42634.1"/>
    <property type="molecule type" value="Genomic_DNA"/>
</dbReference>
<protein>
    <submittedName>
        <fullName evidence="10">Rhomboid family intramembrane serine protease</fullName>
    </submittedName>
</protein>
<keyword evidence="5 8" id="KW-1133">Transmembrane helix</keyword>
<dbReference type="PANTHER" id="PTHR43731:SF14">
    <property type="entry name" value="PRESENILIN-ASSOCIATED RHOMBOID-LIKE PROTEIN, MITOCHONDRIAL"/>
    <property type="match status" value="1"/>
</dbReference>
<evidence type="ECO:0000256" key="2">
    <source>
        <dbReference type="ARBA" id="ARBA00009045"/>
    </source>
</evidence>
<dbReference type="KEGG" id="sact:DMT42_10100"/>
<feature type="transmembrane region" description="Helical" evidence="8">
    <location>
        <begin position="212"/>
        <end position="230"/>
    </location>
</feature>
<keyword evidence="11" id="KW-1185">Reference proteome</keyword>
<dbReference type="Proteomes" id="UP000247634">
    <property type="component" value="Chromosome"/>
</dbReference>
<dbReference type="GO" id="GO:0006508">
    <property type="term" value="P:proteolysis"/>
    <property type="evidence" value="ECO:0007669"/>
    <property type="project" value="UniProtKB-KW"/>
</dbReference>
<evidence type="ECO:0000313" key="10">
    <source>
        <dbReference type="EMBL" id="AWT42634.1"/>
    </source>
</evidence>
<name>A0A2U9P028_STRAS</name>
<dbReference type="InterPro" id="IPR050925">
    <property type="entry name" value="Rhomboid_protease_S54"/>
</dbReference>
<feature type="transmembrane region" description="Helical" evidence="8">
    <location>
        <begin position="296"/>
        <end position="312"/>
    </location>
</feature>
<feature type="transmembrane region" description="Helical" evidence="8">
    <location>
        <begin position="242"/>
        <end position="261"/>
    </location>
</feature>
<dbReference type="Gene3D" id="1.20.1540.10">
    <property type="entry name" value="Rhomboid-like"/>
    <property type="match status" value="1"/>
</dbReference>
<organism evidence="10 11">
    <name type="scientific">Streptomyces actuosus</name>
    <dbReference type="NCBI Taxonomy" id="1885"/>
    <lineage>
        <taxon>Bacteria</taxon>
        <taxon>Bacillati</taxon>
        <taxon>Actinomycetota</taxon>
        <taxon>Actinomycetes</taxon>
        <taxon>Kitasatosporales</taxon>
        <taxon>Streptomycetaceae</taxon>
        <taxon>Streptomyces</taxon>
    </lineage>
</organism>
<dbReference type="GO" id="GO:0016020">
    <property type="term" value="C:membrane"/>
    <property type="evidence" value="ECO:0007669"/>
    <property type="project" value="UniProtKB-SubCell"/>
</dbReference>
<comment type="similarity">
    <text evidence="2">Belongs to the peptidase S54 family.</text>
</comment>
<dbReference type="OrthoDB" id="9807874at2"/>
<comment type="subcellular location">
    <subcellularLocation>
        <location evidence="1">Membrane</location>
        <topology evidence="1">Multi-pass membrane protein</topology>
    </subcellularLocation>
</comment>
<evidence type="ECO:0000256" key="6">
    <source>
        <dbReference type="ARBA" id="ARBA00023136"/>
    </source>
</evidence>
<evidence type="ECO:0000256" key="3">
    <source>
        <dbReference type="ARBA" id="ARBA00022692"/>
    </source>
</evidence>
<feature type="transmembrane region" description="Helical" evidence="8">
    <location>
        <begin position="267"/>
        <end position="284"/>
    </location>
</feature>
<keyword evidence="6 8" id="KW-0472">Membrane</keyword>
<dbReference type="InterPro" id="IPR035952">
    <property type="entry name" value="Rhomboid-like_sf"/>
</dbReference>
<gene>
    <name evidence="10" type="ORF">DMT42_10100</name>
</gene>
<dbReference type="SUPFAM" id="SSF144091">
    <property type="entry name" value="Rhomboid-like"/>
    <property type="match status" value="1"/>
</dbReference>
<reference evidence="10 11" key="1">
    <citation type="submission" date="2018-06" db="EMBL/GenBank/DDBJ databases">
        <title>The complete genome sequence of a nosiheptide producer Streptomyces actuosus ATCC 25421: deducing the ability of producing a new class III lantibiotics.</title>
        <authorList>
            <person name="Liu W."/>
            <person name="Sun F."/>
            <person name="Hu Y."/>
        </authorList>
    </citation>
    <scope>NUCLEOTIDE SEQUENCE [LARGE SCALE GENOMIC DNA]</scope>
    <source>
        <strain evidence="10 11">ATCC 25421</strain>
    </source>
</reference>
<dbReference type="AlphaFoldDB" id="A0A2U9P028"/>
<keyword evidence="4" id="KW-0378">Hydrolase</keyword>
<evidence type="ECO:0000256" key="8">
    <source>
        <dbReference type="SAM" id="Phobius"/>
    </source>
</evidence>
<accession>A0A2U9P028</accession>
<feature type="transmembrane region" description="Helical" evidence="8">
    <location>
        <begin position="126"/>
        <end position="150"/>
    </location>
</feature>
<evidence type="ECO:0000313" key="11">
    <source>
        <dbReference type="Proteomes" id="UP000247634"/>
    </source>
</evidence>
<evidence type="ECO:0000259" key="9">
    <source>
        <dbReference type="Pfam" id="PF01694"/>
    </source>
</evidence>
<evidence type="ECO:0000256" key="7">
    <source>
        <dbReference type="SAM" id="MobiDB-lite"/>
    </source>
</evidence>
<dbReference type="PANTHER" id="PTHR43731">
    <property type="entry name" value="RHOMBOID PROTEASE"/>
    <property type="match status" value="1"/>
</dbReference>
<feature type="transmembrane region" description="Helical" evidence="8">
    <location>
        <begin position="341"/>
        <end position="363"/>
    </location>
</feature>
<dbReference type="Pfam" id="PF01694">
    <property type="entry name" value="Rhomboid"/>
    <property type="match status" value="1"/>
</dbReference>
<proteinExistence type="inferred from homology"/>
<keyword evidence="10" id="KW-0645">Protease</keyword>